<organism evidence="3 4">
    <name type="scientific">Actinoalloteichus caeruleus DSM 43889</name>
    <dbReference type="NCBI Taxonomy" id="1120930"/>
    <lineage>
        <taxon>Bacteria</taxon>
        <taxon>Bacillati</taxon>
        <taxon>Actinomycetota</taxon>
        <taxon>Actinomycetes</taxon>
        <taxon>Pseudonocardiales</taxon>
        <taxon>Pseudonocardiaceae</taxon>
        <taxon>Actinoalloteichus</taxon>
        <taxon>Actinoalloteichus cyanogriseus</taxon>
    </lineage>
</organism>
<comment type="caution">
    <text evidence="3">The sequence shown here is derived from an EMBL/GenBank/DDBJ whole genome shotgun (WGS) entry which is preliminary data.</text>
</comment>
<reference evidence="3 4" key="2">
    <citation type="submission" date="2022-06" db="EMBL/GenBank/DDBJ databases">
        <title>Genomic Encyclopedia of Type Strains, Phase I: the one thousand microbial genomes (KMG-I) project.</title>
        <authorList>
            <person name="Kyrpides N."/>
        </authorList>
    </citation>
    <scope>NUCLEOTIDE SEQUENCE [LARGE SCALE GENOMIC DNA]</scope>
    <source>
        <strain evidence="3 4">DSM 43889</strain>
    </source>
</reference>
<dbReference type="RefSeq" id="WP_155886246.1">
    <property type="nucleotide sequence ID" value="NZ_AUBJ02000001.1"/>
</dbReference>
<gene>
    <name evidence="3" type="ORF">G443_001072</name>
</gene>
<evidence type="ECO:0000313" key="3">
    <source>
        <dbReference type="EMBL" id="MCP2330802.1"/>
    </source>
</evidence>
<keyword evidence="4" id="KW-1185">Reference proteome</keyword>
<protein>
    <recommendedName>
        <fullName evidence="5">PknH-like extracellular domain-containing protein</fullName>
    </recommendedName>
</protein>
<sequence>MRSRTRTRTVLAATAAAAIVVAGCSPESSTDPVVSEAAQETASETVAPAGPADLQSVLLPVEEHPEGSQIHAEMPLREATARMMPGTGEPSGIVVMPRCVSYFSVIGGLEELDGWYQFGNRADGALFMAFVAEAPDENVLDLIRMRVEGCGEGFQTMQGWPPSATGGGEIVSSTLSFSEREVAEVPDAQTLGITQSISFHDEENELVRTIRESWQCTEGPCDSQDSMVLTDDVFIWVHEGGADTTADTVAAAMRERVGS</sequence>
<evidence type="ECO:0000256" key="2">
    <source>
        <dbReference type="SAM" id="SignalP"/>
    </source>
</evidence>
<feature type="chain" id="PRO_5045052141" description="PknH-like extracellular domain-containing protein" evidence="2">
    <location>
        <begin position="23"/>
        <end position="259"/>
    </location>
</feature>
<dbReference type="Proteomes" id="UP000791080">
    <property type="component" value="Unassembled WGS sequence"/>
</dbReference>
<evidence type="ECO:0000313" key="4">
    <source>
        <dbReference type="Proteomes" id="UP000791080"/>
    </source>
</evidence>
<evidence type="ECO:0000256" key="1">
    <source>
        <dbReference type="SAM" id="MobiDB-lite"/>
    </source>
</evidence>
<keyword evidence="2" id="KW-0732">Signal</keyword>
<dbReference type="PROSITE" id="PS51257">
    <property type="entry name" value="PROKAR_LIPOPROTEIN"/>
    <property type="match status" value="1"/>
</dbReference>
<accession>A0ABT1JE74</accession>
<feature type="signal peptide" evidence="2">
    <location>
        <begin position="1"/>
        <end position="22"/>
    </location>
</feature>
<dbReference type="EMBL" id="AUBJ02000001">
    <property type="protein sequence ID" value="MCP2330802.1"/>
    <property type="molecule type" value="Genomic_DNA"/>
</dbReference>
<name>A0ABT1JE74_ACTCY</name>
<reference evidence="3 4" key="1">
    <citation type="submission" date="2013-07" db="EMBL/GenBank/DDBJ databases">
        <authorList>
            <consortium name="DOE Joint Genome Institute"/>
            <person name="Reeve W."/>
            <person name="Huntemann M."/>
            <person name="Han J."/>
            <person name="Chen A."/>
            <person name="Kyrpides N."/>
            <person name="Mavromatis K."/>
            <person name="Markowitz V."/>
            <person name="Palaniappan K."/>
            <person name="Ivanova N."/>
            <person name="Schaumberg A."/>
            <person name="Pati A."/>
            <person name="Liolios K."/>
            <person name="Nordberg H.P."/>
            <person name="Cantor M.N."/>
            <person name="Hua S.X."/>
            <person name="Woyke T."/>
        </authorList>
    </citation>
    <scope>NUCLEOTIDE SEQUENCE [LARGE SCALE GENOMIC DNA]</scope>
    <source>
        <strain evidence="3 4">DSM 43889</strain>
    </source>
</reference>
<evidence type="ECO:0008006" key="5">
    <source>
        <dbReference type="Google" id="ProtNLM"/>
    </source>
</evidence>
<feature type="compositionally biased region" description="Polar residues" evidence="1">
    <location>
        <begin position="26"/>
        <end position="44"/>
    </location>
</feature>
<proteinExistence type="predicted"/>
<feature type="region of interest" description="Disordered" evidence="1">
    <location>
        <begin position="25"/>
        <end position="46"/>
    </location>
</feature>